<comment type="caution">
    <text evidence="2">The sequence shown here is derived from an EMBL/GenBank/DDBJ whole genome shotgun (WGS) entry which is preliminary data.</text>
</comment>
<evidence type="ECO:0000256" key="1">
    <source>
        <dbReference type="SAM" id="Phobius"/>
    </source>
</evidence>
<keyword evidence="1" id="KW-1133">Transmembrane helix</keyword>
<keyword evidence="1" id="KW-0812">Transmembrane</keyword>
<dbReference type="RefSeq" id="WP_260198026.1">
    <property type="nucleotide sequence ID" value="NZ_JAPEQV010000034.1"/>
</dbReference>
<organism evidence="2 3">
    <name type="scientific">Lactiplantibacillus pentosus</name>
    <name type="common">Lactobacillus pentosus</name>
    <dbReference type="NCBI Taxonomy" id="1589"/>
    <lineage>
        <taxon>Bacteria</taxon>
        <taxon>Bacillati</taxon>
        <taxon>Bacillota</taxon>
        <taxon>Bacilli</taxon>
        <taxon>Lactobacillales</taxon>
        <taxon>Lactobacillaceae</taxon>
        <taxon>Lactiplantibacillus</taxon>
    </lineage>
</organism>
<proteinExistence type="predicted"/>
<protein>
    <recommendedName>
        <fullName evidence="4">Capsular polysaccharide biosynthesis protein CpsC</fullName>
    </recommendedName>
</protein>
<gene>
    <name evidence="2" type="ORF">OOJ94_16595</name>
</gene>
<feature type="transmembrane region" description="Helical" evidence="1">
    <location>
        <begin position="20"/>
        <end position="39"/>
    </location>
</feature>
<reference evidence="2" key="1">
    <citation type="submission" date="2022-11" db="EMBL/GenBank/DDBJ databases">
        <authorList>
            <person name="Wang Z."/>
        </authorList>
    </citation>
    <scope>NUCLEOTIDE SEQUENCE</scope>
    <source>
        <strain evidence="2">P2000</strain>
    </source>
</reference>
<dbReference type="EMBL" id="JAPEQV010000034">
    <property type="protein sequence ID" value="MDF2314420.1"/>
    <property type="molecule type" value="Genomic_DNA"/>
</dbReference>
<keyword evidence="1" id="KW-0472">Membrane</keyword>
<reference evidence="2" key="2">
    <citation type="journal article" date="2023" name="Front Nutr">
        <title>Lactiplantibacillus pentosus P2020 protects the hyperuricemia and renal inflammation in mice.</title>
        <authorList>
            <person name="Wang Z."/>
            <person name="Song L."/>
            <person name="Li X."/>
            <person name="Xiao Y."/>
            <person name="Huang Y."/>
            <person name="Zhang Y."/>
            <person name="Li J."/>
            <person name="Li M."/>
            <person name="Ren Z."/>
        </authorList>
    </citation>
    <scope>NUCLEOTIDE SEQUENCE</scope>
    <source>
        <strain evidence="2">P2000</strain>
    </source>
</reference>
<name>A0AAX6LIS9_LACPE</name>
<sequence length="215" mass="23627">MNYNLTWKERIILQSLKKKWIVVLLISVFVGGICAFGYGKLKSSNYQASGELVQNDNNYNLLNSYQQFLTTGKFKASMNDSIKNSKWKKSSFSSEYTISMSYGTNSPFFSVNATSPNAEYSEFLANTAMTNLMSNIGSYLTGTNISVVSPAKTATTVTSKSRSMIIGGLGALVTFIILIAITLYRSVMAGKVKSTKYLTEVLGLNELGNLTLKSR</sequence>
<evidence type="ECO:0000313" key="2">
    <source>
        <dbReference type="EMBL" id="MDF2314420.1"/>
    </source>
</evidence>
<dbReference type="Proteomes" id="UP001151834">
    <property type="component" value="Unassembled WGS sequence"/>
</dbReference>
<evidence type="ECO:0000313" key="3">
    <source>
        <dbReference type="Proteomes" id="UP001151834"/>
    </source>
</evidence>
<evidence type="ECO:0008006" key="4">
    <source>
        <dbReference type="Google" id="ProtNLM"/>
    </source>
</evidence>
<accession>A0AAX6LIS9</accession>
<dbReference type="AlphaFoldDB" id="A0AAX6LIS9"/>
<feature type="transmembrane region" description="Helical" evidence="1">
    <location>
        <begin position="164"/>
        <end position="184"/>
    </location>
</feature>